<evidence type="ECO:0000313" key="3">
    <source>
        <dbReference type="Proteomes" id="UP001152562"/>
    </source>
</evidence>
<feature type="region of interest" description="Disordered" evidence="1">
    <location>
        <begin position="1"/>
        <end position="29"/>
    </location>
</feature>
<reference evidence="2" key="1">
    <citation type="submission" date="2022-05" db="EMBL/GenBank/DDBJ databases">
        <authorList>
            <person name="Okamura Y."/>
        </authorList>
    </citation>
    <scope>NUCLEOTIDE SEQUENCE</scope>
</reference>
<keyword evidence="3" id="KW-1185">Reference proteome</keyword>
<comment type="caution">
    <text evidence="2">The sequence shown here is derived from an EMBL/GenBank/DDBJ whole genome shotgun (WGS) entry which is preliminary data.</text>
</comment>
<accession>A0A9P0TE21</accession>
<dbReference type="Proteomes" id="UP001152562">
    <property type="component" value="Unassembled WGS sequence"/>
</dbReference>
<name>A0A9P0TE21_PIEBR</name>
<dbReference type="EMBL" id="CALOZG010000005">
    <property type="protein sequence ID" value="CAH4026998.1"/>
    <property type="molecule type" value="Genomic_DNA"/>
</dbReference>
<organism evidence="2 3">
    <name type="scientific">Pieris brassicae</name>
    <name type="common">White butterfly</name>
    <name type="synonym">Large white butterfly</name>
    <dbReference type="NCBI Taxonomy" id="7116"/>
    <lineage>
        <taxon>Eukaryota</taxon>
        <taxon>Metazoa</taxon>
        <taxon>Ecdysozoa</taxon>
        <taxon>Arthropoda</taxon>
        <taxon>Hexapoda</taxon>
        <taxon>Insecta</taxon>
        <taxon>Pterygota</taxon>
        <taxon>Neoptera</taxon>
        <taxon>Endopterygota</taxon>
        <taxon>Lepidoptera</taxon>
        <taxon>Glossata</taxon>
        <taxon>Ditrysia</taxon>
        <taxon>Papilionoidea</taxon>
        <taxon>Pieridae</taxon>
        <taxon>Pierinae</taxon>
        <taxon>Pieris</taxon>
    </lineage>
</organism>
<evidence type="ECO:0000313" key="2">
    <source>
        <dbReference type="EMBL" id="CAH4026998.1"/>
    </source>
</evidence>
<protein>
    <submittedName>
        <fullName evidence="2">Uncharacterized protein</fullName>
    </submittedName>
</protein>
<evidence type="ECO:0000256" key="1">
    <source>
        <dbReference type="SAM" id="MobiDB-lite"/>
    </source>
</evidence>
<proteinExistence type="predicted"/>
<gene>
    <name evidence="2" type="ORF">PIBRA_LOCUS4482</name>
</gene>
<dbReference type="AlphaFoldDB" id="A0A9P0TE21"/>
<sequence length="88" mass="9865">MRRGGQSHGGDAFFPARPPRVPQFSARGAPAPARCSREIVLTLSIRLSLARPLQYYVAYARYTSSRNDSYIAAKIVRSDREANPVNQW</sequence>